<dbReference type="InterPro" id="IPR032466">
    <property type="entry name" value="Metal_Hydrolase"/>
</dbReference>
<dbReference type="Gene3D" id="3.20.20.140">
    <property type="entry name" value="Metal-dependent hydrolases"/>
    <property type="match status" value="1"/>
</dbReference>
<name>U3P4K5_LEIXC</name>
<dbReference type="Proteomes" id="UP000016743">
    <property type="component" value="Chromosome"/>
</dbReference>
<dbReference type="HOGENOM" id="CLU_079363_0_0_11"/>
<dbReference type="EMBL" id="CP006734">
    <property type="protein sequence ID" value="AGW40354.1"/>
    <property type="molecule type" value="Genomic_DNA"/>
</dbReference>
<gene>
    <name evidence="2" type="ORF">O159_00830</name>
</gene>
<dbReference type="InterPro" id="IPR013108">
    <property type="entry name" value="Amidohydro_3"/>
</dbReference>
<dbReference type="InterPro" id="IPR011059">
    <property type="entry name" value="Metal-dep_hydrolase_composite"/>
</dbReference>
<dbReference type="PATRIC" id="fig|1389489.3.peg.75"/>
<dbReference type="SUPFAM" id="SSF51556">
    <property type="entry name" value="Metallo-dependent hydrolases"/>
    <property type="match status" value="1"/>
</dbReference>
<sequence length="202" mass="21744">MVGTDGCHGVPVEWETIEIAGVRDAALSDRVGYTVAQLAAEAGRAPTDVYVELLLADRLGTSILQHVGHEANVRTMMRHPRHTGGILIGAKPHPRAWGTFPRYLGHYVREEGVLTLEDAIVHLAACPAARLGLTDRGRIQPGLIADLVLFDPATVADRATFAEPRQQAVGIPWVLVAGVPVVADSHRTEHLPGAALRKRPHP</sequence>
<dbReference type="STRING" id="1389489.O159_00830"/>
<dbReference type="AlphaFoldDB" id="U3P4K5"/>
<feature type="domain" description="Amidohydrolase 3" evidence="1">
    <location>
        <begin position="34"/>
        <end position="182"/>
    </location>
</feature>
<protein>
    <recommendedName>
        <fullName evidence="1">Amidohydrolase 3 domain-containing protein</fullName>
    </recommendedName>
</protein>
<accession>U3P4K5</accession>
<evidence type="ECO:0000313" key="3">
    <source>
        <dbReference type="Proteomes" id="UP000016743"/>
    </source>
</evidence>
<reference evidence="2 3" key="1">
    <citation type="journal article" date="2013" name="Genome Announc.">
        <title>Complete Genome Sequence of Leifsonia xyli subsp. cynodontis Strain DSM46306, a Gram-Positive Bacterial Pathogen of Grasses.</title>
        <authorList>
            <person name="Monteiro-Vitorello C.B."/>
            <person name="Zerillo M.M."/>
            <person name="Van Sluys M.A."/>
            <person name="Camargo L.E."/>
            <person name="Kitajima J.P."/>
        </authorList>
    </citation>
    <scope>NUCLEOTIDE SEQUENCE [LARGE SCALE GENOMIC DNA]</scope>
    <source>
        <strain evidence="2 3">DSM 46306</strain>
    </source>
</reference>
<evidence type="ECO:0000313" key="2">
    <source>
        <dbReference type="EMBL" id="AGW40354.1"/>
    </source>
</evidence>
<evidence type="ECO:0000259" key="1">
    <source>
        <dbReference type="Pfam" id="PF07969"/>
    </source>
</evidence>
<dbReference type="Pfam" id="PF07969">
    <property type="entry name" value="Amidohydro_3"/>
    <property type="match status" value="1"/>
</dbReference>
<dbReference type="SUPFAM" id="SSF51338">
    <property type="entry name" value="Composite domain of metallo-dependent hydrolases"/>
    <property type="match status" value="1"/>
</dbReference>
<organism evidence="2 3">
    <name type="scientific">Leifsonia xyli subsp. cynodontis DSM 46306</name>
    <dbReference type="NCBI Taxonomy" id="1389489"/>
    <lineage>
        <taxon>Bacteria</taxon>
        <taxon>Bacillati</taxon>
        <taxon>Actinomycetota</taxon>
        <taxon>Actinomycetes</taxon>
        <taxon>Micrococcales</taxon>
        <taxon>Microbacteriaceae</taxon>
        <taxon>Leifsonia</taxon>
    </lineage>
</organism>
<proteinExistence type="predicted"/>
<dbReference type="RefSeq" id="WP_021753801.1">
    <property type="nucleotide sequence ID" value="NC_022438.1"/>
</dbReference>
<dbReference type="GO" id="GO:0016810">
    <property type="term" value="F:hydrolase activity, acting on carbon-nitrogen (but not peptide) bonds"/>
    <property type="evidence" value="ECO:0007669"/>
    <property type="project" value="InterPro"/>
</dbReference>
<dbReference type="KEGG" id="lxy:O159_00830"/>
<keyword evidence="3" id="KW-1185">Reference proteome</keyword>
<dbReference type="eggNOG" id="COG3653">
    <property type="taxonomic scope" value="Bacteria"/>
</dbReference>